<gene>
    <name evidence="3" type="ORF">GK091_22700</name>
</gene>
<reference evidence="3 4" key="1">
    <citation type="submission" date="2020-02" db="EMBL/GenBank/DDBJ databases">
        <title>Draft genome sequence of two Spirosoma agri KCTC 52727 and Spirosoma terrae KCTC 52035.</title>
        <authorList>
            <person name="Rojas J."/>
            <person name="Ambika Manirajan B."/>
            <person name="Ratering S."/>
            <person name="Suarez C."/>
            <person name="Schnell S."/>
        </authorList>
    </citation>
    <scope>NUCLEOTIDE SEQUENCE [LARGE SCALE GENOMIC DNA]</scope>
    <source>
        <strain evidence="3 4">KCTC 52727</strain>
    </source>
</reference>
<dbReference type="Pfam" id="PF01464">
    <property type="entry name" value="SLT"/>
    <property type="match status" value="1"/>
</dbReference>
<dbReference type="AlphaFoldDB" id="A0A6M0IN82"/>
<dbReference type="CDD" id="cd16894">
    <property type="entry name" value="MltD-like"/>
    <property type="match status" value="1"/>
</dbReference>
<dbReference type="PANTHER" id="PTHR37423:SF2">
    <property type="entry name" value="MEMBRANE-BOUND LYTIC MUREIN TRANSGLYCOSYLASE C"/>
    <property type="match status" value="1"/>
</dbReference>
<evidence type="ECO:0000313" key="4">
    <source>
        <dbReference type="Proteomes" id="UP000477386"/>
    </source>
</evidence>
<organism evidence="3 4">
    <name type="scientific">Spirosoma agri</name>
    <dbReference type="NCBI Taxonomy" id="1987381"/>
    <lineage>
        <taxon>Bacteria</taxon>
        <taxon>Pseudomonadati</taxon>
        <taxon>Bacteroidota</taxon>
        <taxon>Cytophagia</taxon>
        <taxon>Cytophagales</taxon>
        <taxon>Cytophagaceae</taxon>
        <taxon>Spirosoma</taxon>
    </lineage>
</organism>
<evidence type="ECO:0000256" key="1">
    <source>
        <dbReference type="ARBA" id="ARBA00007734"/>
    </source>
</evidence>
<dbReference type="SUPFAM" id="SSF53955">
    <property type="entry name" value="Lysozyme-like"/>
    <property type="match status" value="1"/>
</dbReference>
<comment type="similarity">
    <text evidence="1">Belongs to the transglycosylase Slt family.</text>
</comment>
<dbReference type="InterPro" id="IPR008258">
    <property type="entry name" value="Transglycosylase_SLT_dom_1"/>
</dbReference>
<keyword evidence="4" id="KW-1185">Reference proteome</keyword>
<sequence>MNIITSLSLATGLLVTAVQSNVSCLSSSTSLHTSISPVPASASFEPTLRPLLPPVYFCGESVPLHEETVARRLVSALVVNTNQNQALYRIRQRAASFFPIIEPILAQYHIPSDFKYLPLVESALTGFAVSPKGAVGYWQFMPATARELGLSIRSGNDERRNLIKSTDAACRYLRYLHNRLGSWTLAAAAYNNGIGALLGNIRRQQQRDYYYLRLNAETGKYLYRILAFKELFSNYQCYEGIISDRMMAYLSQPLKPASNDEDNDEVLLPESVVNDATKLAMNTATSGAPAQVNRQASDIPLPNAADVFQGGIKAQLAQSASLQRGQVWVFHLTRNGMADGKDVDEGDVLYAVVEDIDTRAGKLYLRADKLYSVDEKHTYNLALAAVDASTGRIGIKIPDMDQVKSGWILTWKAL</sequence>
<evidence type="ECO:0000259" key="2">
    <source>
        <dbReference type="Pfam" id="PF01464"/>
    </source>
</evidence>
<evidence type="ECO:0000313" key="3">
    <source>
        <dbReference type="EMBL" id="NEU69708.1"/>
    </source>
</evidence>
<dbReference type="PANTHER" id="PTHR37423">
    <property type="entry name" value="SOLUBLE LYTIC MUREIN TRANSGLYCOSYLASE-RELATED"/>
    <property type="match status" value="1"/>
</dbReference>
<dbReference type="EMBL" id="JAAGNZ010000002">
    <property type="protein sequence ID" value="NEU69708.1"/>
    <property type="molecule type" value="Genomic_DNA"/>
</dbReference>
<protein>
    <submittedName>
        <fullName evidence="3">Lytic transglycosylase domain-containing protein</fullName>
    </submittedName>
</protein>
<feature type="domain" description="Transglycosylase SLT" evidence="2">
    <location>
        <begin position="105"/>
        <end position="209"/>
    </location>
</feature>
<dbReference type="Gene3D" id="1.10.530.10">
    <property type="match status" value="1"/>
</dbReference>
<comment type="caution">
    <text evidence="3">The sequence shown here is derived from an EMBL/GenBank/DDBJ whole genome shotgun (WGS) entry which is preliminary data.</text>
</comment>
<proteinExistence type="inferred from homology"/>
<dbReference type="InterPro" id="IPR023346">
    <property type="entry name" value="Lysozyme-like_dom_sf"/>
</dbReference>
<dbReference type="RefSeq" id="WP_164042302.1">
    <property type="nucleotide sequence ID" value="NZ_JAAGNZ010000002.1"/>
</dbReference>
<accession>A0A6M0IN82</accession>
<dbReference type="Proteomes" id="UP000477386">
    <property type="component" value="Unassembled WGS sequence"/>
</dbReference>
<name>A0A6M0IN82_9BACT</name>